<gene>
    <name evidence="3" type="ORF">C1I98_35840</name>
</gene>
<feature type="chain" id="PRO_5038415230" evidence="2">
    <location>
        <begin position="25"/>
        <end position="161"/>
    </location>
</feature>
<comment type="caution">
    <text evidence="3">The sequence shown here is derived from an EMBL/GenBank/DDBJ whole genome shotgun (WGS) entry which is preliminary data.</text>
</comment>
<feature type="region of interest" description="Disordered" evidence="1">
    <location>
        <begin position="116"/>
        <end position="161"/>
    </location>
</feature>
<proteinExistence type="predicted"/>
<protein>
    <submittedName>
        <fullName evidence="3">Uncharacterized protein</fullName>
    </submittedName>
</protein>
<dbReference type="EMBL" id="POUA01000508">
    <property type="protein sequence ID" value="PZG24106.1"/>
    <property type="molecule type" value="Genomic_DNA"/>
</dbReference>
<evidence type="ECO:0000313" key="3">
    <source>
        <dbReference type="EMBL" id="PZG24106.1"/>
    </source>
</evidence>
<dbReference type="Proteomes" id="UP000248544">
    <property type="component" value="Unassembled WGS sequence"/>
</dbReference>
<evidence type="ECO:0000256" key="2">
    <source>
        <dbReference type="SAM" id="SignalP"/>
    </source>
</evidence>
<keyword evidence="2" id="KW-0732">Signal</keyword>
<organism evidence="3 4">
    <name type="scientific">Spongiactinospora gelatinilytica</name>
    <dbReference type="NCBI Taxonomy" id="2666298"/>
    <lineage>
        <taxon>Bacteria</taxon>
        <taxon>Bacillati</taxon>
        <taxon>Actinomycetota</taxon>
        <taxon>Actinomycetes</taxon>
        <taxon>Streptosporangiales</taxon>
        <taxon>Streptosporangiaceae</taxon>
        <taxon>Spongiactinospora</taxon>
    </lineage>
</organism>
<sequence length="161" mass="15504">MSNTRKFGAMLAAATMAAGLTCTAVMPAAAAHCPGRGGLPLVKTATGQRPVCGLGTGVPVVDSAGSLNPAYAGYAVKQATGLRGLDGLVPATPVTGIADPGGALAGTGGVGLPGLPRTGLRTTTRHTQSGLPGLSTRSGRPDALDGPPADSGGLLPDLPTA</sequence>
<evidence type="ECO:0000256" key="1">
    <source>
        <dbReference type="SAM" id="MobiDB-lite"/>
    </source>
</evidence>
<reference evidence="3 4" key="1">
    <citation type="submission" date="2018-01" db="EMBL/GenBank/DDBJ databases">
        <title>Draft genome sequence of Sphaerisporangium sp. 7K107.</title>
        <authorList>
            <person name="Sahin N."/>
            <person name="Saygin H."/>
            <person name="Ay H."/>
        </authorList>
    </citation>
    <scope>NUCLEOTIDE SEQUENCE [LARGE SCALE GENOMIC DNA]</scope>
    <source>
        <strain evidence="3 4">7K107</strain>
    </source>
</reference>
<feature type="non-terminal residue" evidence="3">
    <location>
        <position position="161"/>
    </location>
</feature>
<evidence type="ECO:0000313" key="4">
    <source>
        <dbReference type="Proteomes" id="UP000248544"/>
    </source>
</evidence>
<accession>A0A2W2EIF6</accession>
<feature type="signal peptide" evidence="2">
    <location>
        <begin position="1"/>
        <end position="24"/>
    </location>
</feature>
<feature type="compositionally biased region" description="Polar residues" evidence="1">
    <location>
        <begin position="126"/>
        <end position="138"/>
    </location>
</feature>
<name>A0A2W2EIF6_9ACTN</name>
<dbReference type="AlphaFoldDB" id="A0A2W2EIF6"/>
<dbReference type="RefSeq" id="WP_111171740.1">
    <property type="nucleotide sequence ID" value="NZ_POUA01000508.1"/>
</dbReference>
<keyword evidence="4" id="KW-1185">Reference proteome</keyword>